<sequence length="151" mass="17489">MTLLFQFEFWAGNEITPRELAVHGWECKARDQVQCIACKQFLCTSLPKITEVDINVYSKCMRWKLNAYFGYTMVCGGQLMDEAVFYTSQTSLVPIHCRRGMEVELGGKFEARGSIQDTLESQLLFHLRYYASRNIAEAQLLKFEVRCANRH</sequence>
<evidence type="ECO:0000313" key="6">
    <source>
        <dbReference type="WBParaSite" id="HPBE_0000653801-mRNA-1"/>
    </source>
</evidence>
<dbReference type="WBParaSite" id="HPBE_0000653801-mRNA-1">
    <property type="protein sequence ID" value="HPBE_0000653801-mRNA-1"/>
    <property type="gene ID" value="HPBE_0000653801"/>
</dbReference>
<dbReference type="InterPro" id="IPR012935">
    <property type="entry name" value="NuBaID_N"/>
</dbReference>
<evidence type="ECO:0000256" key="2">
    <source>
        <dbReference type="ARBA" id="ARBA00023242"/>
    </source>
</evidence>
<evidence type="ECO:0000313" key="5">
    <source>
        <dbReference type="Proteomes" id="UP000050761"/>
    </source>
</evidence>
<dbReference type="GO" id="GO:0008270">
    <property type="term" value="F:zinc ion binding"/>
    <property type="evidence" value="ECO:0007669"/>
    <property type="project" value="InterPro"/>
</dbReference>
<comment type="subcellular location">
    <subcellularLocation>
        <location evidence="1">Nucleus</location>
    </subcellularLocation>
</comment>
<feature type="domain" description="C3HC-type" evidence="3">
    <location>
        <begin position="7"/>
        <end position="60"/>
    </location>
</feature>
<evidence type="ECO:0000259" key="3">
    <source>
        <dbReference type="Pfam" id="PF07967"/>
    </source>
</evidence>
<dbReference type="Proteomes" id="UP000050761">
    <property type="component" value="Unassembled WGS sequence"/>
</dbReference>
<accession>A0A183FI61</accession>
<dbReference type="Pfam" id="PF07967">
    <property type="entry name" value="zf-C3HC"/>
    <property type="match status" value="1"/>
</dbReference>
<dbReference type="AlphaFoldDB" id="A0A183FI61"/>
<proteinExistence type="predicted"/>
<accession>A0A3P7YBU4</accession>
<dbReference type="OrthoDB" id="5788149at2759"/>
<protein>
    <submittedName>
        <fullName evidence="6">C3HC-type domain-containing protein</fullName>
    </submittedName>
</protein>
<dbReference type="EMBL" id="UZAH01025685">
    <property type="protein sequence ID" value="VDO68674.1"/>
    <property type="molecule type" value="Genomic_DNA"/>
</dbReference>
<organism evidence="5 6">
    <name type="scientific">Heligmosomoides polygyrus</name>
    <name type="common">Parasitic roundworm</name>
    <dbReference type="NCBI Taxonomy" id="6339"/>
    <lineage>
        <taxon>Eukaryota</taxon>
        <taxon>Metazoa</taxon>
        <taxon>Ecdysozoa</taxon>
        <taxon>Nematoda</taxon>
        <taxon>Chromadorea</taxon>
        <taxon>Rhabditida</taxon>
        <taxon>Rhabditina</taxon>
        <taxon>Rhabditomorpha</taxon>
        <taxon>Strongyloidea</taxon>
        <taxon>Heligmosomidae</taxon>
        <taxon>Heligmosomoides</taxon>
    </lineage>
</organism>
<gene>
    <name evidence="4" type="ORF">HPBE_LOCUS6539</name>
</gene>
<name>A0A183FI61_HELPZ</name>
<evidence type="ECO:0000256" key="1">
    <source>
        <dbReference type="ARBA" id="ARBA00004123"/>
    </source>
</evidence>
<reference evidence="4 5" key="1">
    <citation type="submission" date="2018-11" db="EMBL/GenBank/DDBJ databases">
        <authorList>
            <consortium name="Pathogen Informatics"/>
        </authorList>
    </citation>
    <scope>NUCLEOTIDE SEQUENCE [LARGE SCALE GENOMIC DNA]</scope>
</reference>
<dbReference type="GO" id="GO:0005634">
    <property type="term" value="C:nucleus"/>
    <property type="evidence" value="ECO:0007669"/>
    <property type="project" value="UniProtKB-SubCell"/>
</dbReference>
<reference evidence="6" key="2">
    <citation type="submission" date="2019-09" db="UniProtKB">
        <authorList>
            <consortium name="WormBaseParasite"/>
        </authorList>
    </citation>
    <scope>IDENTIFICATION</scope>
</reference>
<evidence type="ECO:0000313" key="4">
    <source>
        <dbReference type="EMBL" id="VDO68674.1"/>
    </source>
</evidence>
<keyword evidence="5" id="KW-1185">Reference proteome</keyword>
<keyword evidence="2" id="KW-0539">Nucleus</keyword>